<evidence type="ECO:0000256" key="1">
    <source>
        <dbReference type="ARBA" id="ARBA00004127"/>
    </source>
</evidence>
<name>A0A917ZN60_9GAMM</name>
<organism evidence="6 7">
    <name type="scientific">Marinobacterium nitratireducens</name>
    <dbReference type="NCBI Taxonomy" id="518897"/>
    <lineage>
        <taxon>Bacteria</taxon>
        <taxon>Pseudomonadati</taxon>
        <taxon>Pseudomonadota</taxon>
        <taxon>Gammaproteobacteria</taxon>
        <taxon>Oceanospirillales</taxon>
        <taxon>Oceanospirillaceae</taxon>
        <taxon>Marinobacterium</taxon>
    </lineage>
</organism>
<dbReference type="InterPro" id="IPR008217">
    <property type="entry name" value="Ccc1_fam"/>
</dbReference>
<feature type="transmembrane region" description="Helical" evidence="5">
    <location>
        <begin position="20"/>
        <end position="44"/>
    </location>
</feature>
<dbReference type="Pfam" id="PF01988">
    <property type="entry name" value="VIT1"/>
    <property type="match status" value="1"/>
</dbReference>
<dbReference type="GO" id="GO:0030026">
    <property type="term" value="P:intracellular manganese ion homeostasis"/>
    <property type="evidence" value="ECO:0007669"/>
    <property type="project" value="InterPro"/>
</dbReference>
<proteinExistence type="predicted"/>
<keyword evidence="4 5" id="KW-0472">Membrane</keyword>
<dbReference type="GO" id="GO:0005384">
    <property type="term" value="F:manganese ion transmembrane transporter activity"/>
    <property type="evidence" value="ECO:0007669"/>
    <property type="project" value="InterPro"/>
</dbReference>
<dbReference type="AlphaFoldDB" id="A0A917ZN60"/>
<keyword evidence="7" id="KW-1185">Reference proteome</keyword>
<evidence type="ECO:0000256" key="2">
    <source>
        <dbReference type="ARBA" id="ARBA00022692"/>
    </source>
</evidence>
<evidence type="ECO:0000256" key="3">
    <source>
        <dbReference type="ARBA" id="ARBA00022989"/>
    </source>
</evidence>
<evidence type="ECO:0000313" key="7">
    <source>
        <dbReference type="Proteomes" id="UP000599578"/>
    </source>
</evidence>
<dbReference type="EMBL" id="BMLT01000012">
    <property type="protein sequence ID" value="GGO87160.1"/>
    <property type="molecule type" value="Genomic_DNA"/>
</dbReference>
<comment type="caution">
    <text evidence="6">The sequence shown here is derived from an EMBL/GenBank/DDBJ whole genome shotgun (WGS) entry which is preliminary data.</text>
</comment>
<dbReference type="Proteomes" id="UP000599578">
    <property type="component" value="Unassembled WGS sequence"/>
</dbReference>
<evidence type="ECO:0000256" key="5">
    <source>
        <dbReference type="SAM" id="Phobius"/>
    </source>
</evidence>
<evidence type="ECO:0000256" key="4">
    <source>
        <dbReference type="ARBA" id="ARBA00023136"/>
    </source>
</evidence>
<dbReference type="GO" id="GO:0012505">
    <property type="term" value="C:endomembrane system"/>
    <property type="evidence" value="ECO:0007669"/>
    <property type="project" value="UniProtKB-SubCell"/>
</dbReference>
<keyword evidence="2 5" id="KW-0812">Transmembrane</keyword>
<gene>
    <name evidence="6" type="ORF">GCM10011348_39700</name>
</gene>
<dbReference type="RefSeq" id="WP_188862371.1">
    <property type="nucleotide sequence ID" value="NZ_BMLT01000012.1"/>
</dbReference>
<sequence length="193" mass="20192">MKHVRQLAFLLRISHSSGIVRRYFIVNGFDGALTMLGIILGFAVSDPAPLQVVIGACVGATVALAVSGVSSALISESAERQRSLAELEQAMARDLGDSAHGRAARWVPWVVALANGAAPLLLALLIITPLWLAEAGLPLPASPLVLSLLVALILMFLLGVYLGRIAGVSIWRSGLRTLLVALVTAGLILMLGS</sequence>
<feature type="transmembrane region" description="Helical" evidence="5">
    <location>
        <begin position="175"/>
        <end position="192"/>
    </location>
</feature>
<feature type="transmembrane region" description="Helical" evidence="5">
    <location>
        <begin position="106"/>
        <end position="132"/>
    </location>
</feature>
<evidence type="ECO:0000313" key="6">
    <source>
        <dbReference type="EMBL" id="GGO87160.1"/>
    </source>
</evidence>
<feature type="transmembrane region" description="Helical" evidence="5">
    <location>
        <begin position="50"/>
        <end position="74"/>
    </location>
</feature>
<comment type="subcellular location">
    <subcellularLocation>
        <location evidence="1">Endomembrane system</location>
        <topology evidence="1">Multi-pass membrane protein</topology>
    </subcellularLocation>
</comment>
<reference evidence="6 7" key="1">
    <citation type="journal article" date="2014" name="Int. J. Syst. Evol. Microbiol.">
        <title>Complete genome sequence of Corynebacterium casei LMG S-19264T (=DSM 44701T), isolated from a smear-ripened cheese.</title>
        <authorList>
            <consortium name="US DOE Joint Genome Institute (JGI-PGF)"/>
            <person name="Walter F."/>
            <person name="Albersmeier A."/>
            <person name="Kalinowski J."/>
            <person name="Ruckert C."/>
        </authorList>
    </citation>
    <scope>NUCLEOTIDE SEQUENCE [LARGE SCALE GENOMIC DNA]</scope>
    <source>
        <strain evidence="6 7">CGMCC 1.7286</strain>
    </source>
</reference>
<feature type="transmembrane region" description="Helical" evidence="5">
    <location>
        <begin position="144"/>
        <end position="163"/>
    </location>
</feature>
<keyword evidence="3 5" id="KW-1133">Transmembrane helix</keyword>
<protein>
    <submittedName>
        <fullName evidence="6">TIGR00267 family protein</fullName>
    </submittedName>
</protein>
<accession>A0A917ZN60</accession>